<reference evidence="1 2" key="1">
    <citation type="submission" date="2019-05" db="EMBL/GenBank/DDBJ databases">
        <title>Draft genome sequence of Nonomuraea turkmeniaca DSM 43926.</title>
        <authorList>
            <person name="Saricaoglu S."/>
            <person name="Isik K."/>
        </authorList>
    </citation>
    <scope>NUCLEOTIDE SEQUENCE [LARGE SCALE GENOMIC DNA]</scope>
    <source>
        <strain evidence="1 2">DSM 43926</strain>
    </source>
</reference>
<keyword evidence="2" id="KW-1185">Reference proteome</keyword>
<dbReference type="Gene3D" id="2.30.320.10">
    <property type="entry name" value="YwqG-like"/>
    <property type="match status" value="1"/>
</dbReference>
<dbReference type="SUPFAM" id="SSF103032">
    <property type="entry name" value="Hypothetical protein YwqG"/>
    <property type="match status" value="1"/>
</dbReference>
<proteinExistence type="predicted"/>
<dbReference type="AlphaFoldDB" id="A0A5S4FZW0"/>
<dbReference type="Pfam" id="PF09234">
    <property type="entry name" value="DUF1963"/>
    <property type="match status" value="1"/>
</dbReference>
<dbReference type="InterPro" id="IPR015315">
    <property type="entry name" value="DUF1963"/>
</dbReference>
<evidence type="ECO:0000313" key="1">
    <source>
        <dbReference type="EMBL" id="TMR17517.1"/>
    </source>
</evidence>
<dbReference type="RefSeq" id="WP_138668245.1">
    <property type="nucleotide sequence ID" value="NZ_VCKY01000078.1"/>
</dbReference>
<dbReference type="PANTHER" id="PTHR36436:SF6">
    <property type="entry name" value="SLL5081 PROTEIN"/>
    <property type="match status" value="1"/>
</dbReference>
<dbReference type="PANTHER" id="PTHR36436">
    <property type="entry name" value="SLL5081 PROTEIN"/>
    <property type="match status" value="1"/>
</dbReference>
<name>A0A5S4FZW0_9ACTN</name>
<organism evidence="1 2">
    <name type="scientific">Nonomuraea turkmeniaca</name>
    <dbReference type="NCBI Taxonomy" id="103838"/>
    <lineage>
        <taxon>Bacteria</taxon>
        <taxon>Bacillati</taxon>
        <taxon>Actinomycetota</taxon>
        <taxon>Actinomycetes</taxon>
        <taxon>Streptosporangiales</taxon>
        <taxon>Streptosporangiaceae</taxon>
        <taxon>Nonomuraea</taxon>
    </lineage>
</organism>
<sequence length="295" mass="32185">MSGVQDWMLDFAEYVRELLPEELAEPFLALAHPAIRLSIAEKGATTVGRLGGLPRLPEGMPWPRAGDRGPAMQFLAELDCVALAAYESDIDLSTGGTLLFFATWDCTAAQVIPLPPGAVRVPEREVPVRGEARVFPEVPLAAVTEPSWPDLGHPAVLDAFGSLDAARELVWDRMVYPDDEDLDDEDPDIGDGGETFAWELELYDQRRKRPGPQHQVGGYSDALQSLVETAAASAAGLRPDDPGFAAEASQWVNLLQLDEDNGMIFGDGAMLIFGIRRDRLAARDFSQVFPYVQGH</sequence>
<evidence type="ECO:0000313" key="2">
    <source>
        <dbReference type="Proteomes" id="UP000309128"/>
    </source>
</evidence>
<dbReference type="OrthoDB" id="4775619at2"/>
<dbReference type="InterPro" id="IPR035948">
    <property type="entry name" value="YwqG-like_sf"/>
</dbReference>
<dbReference type="EMBL" id="VCKY01000078">
    <property type="protein sequence ID" value="TMR17517.1"/>
    <property type="molecule type" value="Genomic_DNA"/>
</dbReference>
<gene>
    <name evidence="1" type="ORF">ETD86_23105</name>
</gene>
<accession>A0A5S4FZW0</accession>
<dbReference type="Proteomes" id="UP000309128">
    <property type="component" value="Unassembled WGS sequence"/>
</dbReference>
<comment type="caution">
    <text evidence="1">The sequence shown here is derived from an EMBL/GenBank/DDBJ whole genome shotgun (WGS) entry which is preliminary data.</text>
</comment>
<protein>
    <submittedName>
        <fullName evidence="1">DUF1963 domain-containing protein</fullName>
    </submittedName>
</protein>